<dbReference type="Proteomes" id="UP001152798">
    <property type="component" value="Chromosome 6"/>
</dbReference>
<evidence type="ECO:0000313" key="3">
    <source>
        <dbReference type="Proteomes" id="UP001152798"/>
    </source>
</evidence>
<name>A0A9P0MXZ5_NEZVI</name>
<accession>A0A9P0MXZ5</accession>
<dbReference type="SUPFAM" id="SSF47473">
    <property type="entry name" value="EF-hand"/>
    <property type="match status" value="1"/>
</dbReference>
<protein>
    <recommendedName>
        <fullName evidence="1">EF-hand domain-containing protein</fullName>
    </recommendedName>
</protein>
<reference evidence="2" key="1">
    <citation type="submission" date="2022-01" db="EMBL/GenBank/DDBJ databases">
        <authorList>
            <person name="King R."/>
        </authorList>
    </citation>
    <scope>NUCLEOTIDE SEQUENCE</scope>
</reference>
<dbReference type="EMBL" id="OV725082">
    <property type="protein sequence ID" value="CAH1406557.1"/>
    <property type="molecule type" value="Genomic_DNA"/>
</dbReference>
<keyword evidence="3" id="KW-1185">Reference proteome</keyword>
<feature type="domain" description="EF-hand" evidence="1">
    <location>
        <begin position="9"/>
        <end position="44"/>
    </location>
</feature>
<dbReference type="InterPro" id="IPR011992">
    <property type="entry name" value="EF-hand-dom_pair"/>
</dbReference>
<proteinExistence type="predicted"/>
<dbReference type="InterPro" id="IPR002048">
    <property type="entry name" value="EF_hand_dom"/>
</dbReference>
<gene>
    <name evidence="2" type="ORF">NEZAVI_LOCUS14469</name>
</gene>
<dbReference type="GO" id="GO:0005509">
    <property type="term" value="F:calcium ion binding"/>
    <property type="evidence" value="ECO:0007669"/>
    <property type="project" value="InterPro"/>
</dbReference>
<organism evidence="2 3">
    <name type="scientific">Nezara viridula</name>
    <name type="common">Southern green stink bug</name>
    <name type="synonym">Cimex viridulus</name>
    <dbReference type="NCBI Taxonomy" id="85310"/>
    <lineage>
        <taxon>Eukaryota</taxon>
        <taxon>Metazoa</taxon>
        <taxon>Ecdysozoa</taxon>
        <taxon>Arthropoda</taxon>
        <taxon>Hexapoda</taxon>
        <taxon>Insecta</taxon>
        <taxon>Pterygota</taxon>
        <taxon>Neoptera</taxon>
        <taxon>Paraneoptera</taxon>
        <taxon>Hemiptera</taxon>
        <taxon>Heteroptera</taxon>
        <taxon>Panheteroptera</taxon>
        <taxon>Pentatomomorpha</taxon>
        <taxon>Pentatomoidea</taxon>
        <taxon>Pentatomidae</taxon>
        <taxon>Pentatominae</taxon>
        <taxon>Nezara</taxon>
    </lineage>
</organism>
<sequence>MESVTLEDNSKEKYRQFFQSLEPDGDGKIHVSTFKEFLKKGMGERYDDASASEMIAEMSPEVNGKISVDGLAESYSMGPRSSKLAFAIHNLLKYCPEIVPTPDLELVYDTFGIKISPDETYDLIEKSRDSFSKRLEKRFEEEPLPKDKKELKEKKIELMKMLEEQILRFGGTILVNQYHMIRMLGKDVRMGGACSLEHPPGGHFTVMNASSS</sequence>
<evidence type="ECO:0000259" key="1">
    <source>
        <dbReference type="PROSITE" id="PS50222"/>
    </source>
</evidence>
<dbReference type="AlphaFoldDB" id="A0A9P0MXZ5"/>
<dbReference type="PROSITE" id="PS50222">
    <property type="entry name" value="EF_HAND_2"/>
    <property type="match status" value="1"/>
</dbReference>
<dbReference type="Gene3D" id="1.10.238.10">
    <property type="entry name" value="EF-hand"/>
    <property type="match status" value="1"/>
</dbReference>
<evidence type="ECO:0000313" key="2">
    <source>
        <dbReference type="EMBL" id="CAH1406557.1"/>
    </source>
</evidence>
<dbReference type="OrthoDB" id="6589050at2759"/>